<dbReference type="PANTHER" id="PTHR19969:SF5">
    <property type="entry name" value="CRK-LIKE PROTEIN"/>
    <property type="match status" value="1"/>
</dbReference>
<dbReference type="GO" id="GO:0035591">
    <property type="term" value="F:signaling adaptor activity"/>
    <property type="evidence" value="ECO:0007669"/>
    <property type="project" value="TreeGrafter"/>
</dbReference>
<feature type="region of interest" description="Disordered" evidence="5">
    <location>
        <begin position="36"/>
        <end position="63"/>
    </location>
</feature>
<dbReference type="SMART" id="SM00326">
    <property type="entry name" value="SH3"/>
    <property type="match status" value="2"/>
</dbReference>
<accession>A0A1I8I5U9</accession>
<keyword evidence="2 3" id="KW-0727">SH2 domain</keyword>
<dbReference type="GO" id="GO:0005737">
    <property type="term" value="C:cytoplasm"/>
    <property type="evidence" value="ECO:0007669"/>
    <property type="project" value="TreeGrafter"/>
</dbReference>
<dbReference type="Gene3D" id="2.30.30.40">
    <property type="entry name" value="SH3 Domains"/>
    <property type="match status" value="2"/>
</dbReference>
<feature type="compositionally biased region" description="Polar residues" evidence="5">
    <location>
        <begin position="898"/>
        <end position="911"/>
    </location>
</feature>
<sequence length="1249" mass="136332">LNTAVGPEAFHSHQELRAERLGVRHTADYVKDDLSISLGRGRGHGNEETAANTHSTRQRTHQPILVRVVYSQGAHSAQDGHQGLDGIAVDDRAKQPVILGREAALVNNSGIPAVAYTSRRCRAGQFRPPPATAEPSGGRAALRIATLTATLERQLDSAHSGLLRAAFRADESVGTEALFDRAKLQRPSTILRWRRLQLAGHDVLLLTLQGPFRRGQSRTHPYVDCLVCDAGAPDTVNGADFVLAIDIDNDIDTAIGSAMERFQLYHRLSIVPLNWVYDVCLRDVCQPTFACGTFASRNLPADVCQPTFASGTFASRKNSQSASLLPLCGFRHCLNQSRRASRPPASFNTCRCFSSSRAFSDCASSLSAFSNARTSGRLRLSVGGSRASSSASVSSFKAMAKARHHLARQVHVGIGTAAWREVVLGAVGGVDGVRLAAAQAALVDAAAVVRLLLPALPVVDVAGDPVIIGAEPGRLVPAELAPVPGPVVCDGHIAALDSGTPQMRLYGPRFVCDISSPERTLKRLWSDVTLGSVLVLLLFSNHESQTYMFNPKLSKQDIVNLARHILISINFIPLWQFHGNNALRRHVDSFTPEGQLGRHAAVKQPAAVGCFGVVGASWRMVRHLFADCAEPEIASAGEFAVSPCSGLNGLLNRSQFDEAPETTRAAMYWRRNQWMNSEYSKYSVTRCRNDSGSLKLIGMAILVSSLPMQFFMNSQKLKPEQSATRNCCASQFKRTADVAAERERERERFCRMSTATTSRSTTGLWWRCWLQTCVSRPPTADEQTVQADCLEASTAAATAGSSSATSLTHEQPWEMAATVLHQRRRHPAGVVQSFNSDRGQNSSTAEAEPAAVQSQPRRRRRLRLLGAIRSRLRPKPRFQSSSESESAEKSRQMETLETRQASQPKRSAPTQSVCVARYSYSAVEPDELSLAPGDCVLVSERSPDGWWRGSRLSRRATASEDGGGGGDGNCHCENGSNVGVAAGWFPSTHVAPNSIEAEAAAAKPVISNLAPSAKESPPLYRVRALHQFVGSHAEELSFVQNELLDIVDEPADDPDWLMAVAVFGDRRLGLVPRNYVEVEAEDSEQRSAVAEDWAVLESGNSVEDEESSLRHLPFYWGAITRADADDLLMRQARPGQFLVRAGEFNPLDLTLMVRSQPKSRNFKIRRLRLQSAATLEGATETSAAALQKQQQNFCYSIGQKKFDNLRDLVQHYSVQPIYMSAVEQCVLGEAFAQRDASSCGIRRDQSELE</sequence>
<dbReference type="PANTHER" id="PTHR19969">
    <property type="entry name" value="SH2-SH3 ADAPTOR PROTEIN-RELATED"/>
    <property type="match status" value="1"/>
</dbReference>
<dbReference type="PROSITE" id="PS50001">
    <property type="entry name" value="SH2"/>
    <property type="match status" value="1"/>
</dbReference>
<dbReference type="InterPro" id="IPR001452">
    <property type="entry name" value="SH3_domain"/>
</dbReference>
<reference evidence="9" key="1">
    <citation type="submission" date="2016-11" db="UniProtKB">
        <authorList>
            <consortium name="WormBaseParasite"/>
        </authorList>
    </citation>
    <scope>IDENTIFICATION</scope>
</reference>
<evidence type="ECO:0000256" key="3">
    <source>
        <dbReference type="PROSITE-ProRule" id="PRU00191"/>
    </source>
</evidence>
<dbReference type="Pfam" id="PF00017">
    <property type="entry name" value="SH2"/>
    <property type="match status" value="1"/>
</dbReference>
<dbReference type="WBParaSite" id="maker-uti_cns_0010267-snap-gene-0.3-mRNA-1">
    <property type="protein sequence ID" value="maker-uti_cns_0010267-snap-gene-0.3-mRNA-1"/>
    <property type="gene ID" value="maker-uti_cns_0010267-snap-gene-0.3"/>
</dbReference>
<dbReference type="InterPro" id="IPR036028">
    <property type="entry name" value="SH3-like_dom_sf"/>
</dbReference>
<name>A0A1I8I5U9_9PLAT</name>
<keyword evidence="8" id="KW-1185">Reference proteome</keyword>
<evidence type="ECO:0000313" key="8">
    <source>
        <dbReference type="Proteomes" id="UP000095280"/>
    </source>
</evidence>
<feature type="domain" description="SH3" evidence="7">
    <location>
        <begin position="909"/>
        <end position="995"/>
    </location>
</feature>
<dbReference type="GO" id="GO:0007167">
    <property type="term" value="P:enzyme-linked receptor protein signaling pathway"/>
    <property type="evidence" value="ECO:0007669"/>
    <property type="project" value="TreeGrafter"/>
</dbReference>
<dbReference type="SUPFAM" id="SSF55550">
    <property type="entry name" value="SH2 domain"/>
    <property type="match status" value="1"/>
</dbReference>
<dbReference type="GO" id="GO:0016477">
    <property type="term" value="P:cell migration"/>
    <property type="evidence" value="ECO:0007669"/>
    <property type="project" value="TreeGrafter"/>
</dbReference>
<evidence type="ECO:0000256" key="5">
    <source>
        <dbReference type="SAM" id="MobiDB-lite"/>
    </source>
</evidence>
<dbReference type="SMART" id="SM00252">
    <property type="entry name" value="SH2"/>
    <property type="match status" value="1"/>
</dbReference>
<feature type="compositionally biased region" description="Polar residues" evidence="5">
    <location>
        <begin position="832"/>
        <end position="845"/>
    </location>
</feature>
<evidence type="ECO:0000259" key="6">
    <source>
        <dbReference type="PROSITE" id="PS50001"/>
    </source>
</evidence>
<evidence type="ECO:0000256" key="4">
    <source>
        <dbReference type="PROSITE-ProRule" id="PRU00192"/>
    </source>
</evidence>
<dbReference type="InterPro" id="IPR036860">
    <property type="entry name" value="SH2_dom_sf"/>
</dbReference>
<dbReference type="Pfam" id="PF00018">
    <property type="entry name" value="SH3_1"/>
    <property type="match status" value="1"/>
</dbReference>
<feature type="region of interest" description="Disordered" evidence="5">
    <location>
        <begin position="832"/>
        <end position="911"/>
    </location>
</feature>
<dbReference type="SUPFAM" id="SSF50044">
    <property type="entry name" value="SH3-domain"/>
    <property type="match status" value="2"/>
</dbReference>
<evidence type="ECO:0000256" key="1">
    <source>
        <dbReference type="ARBA" id="ARBA00022443"/>
    </source>
</evidence>
<keyword evidence="1 4" id="KW-0728">SH3 domain</keyword>
<dbReference type="GO" id="GO:0030971">
    <property type="term" value="F:receptor tyrosine kinase binding"/>
    <property type="evidence" value="ECO:0007669"/>
    <property type="project" value="TreeGrafter"/>
</dbReference>
<proteinExistence type="predicted"/>
<dbReference type="Gene3D" id="3.30.505.10">
    <property type="entry name" value="SH2 domain"/>
    <property type="match status" value="1"/>
</dbReference>
<dbReference type="InterPro" id="IPR000980">
    <property type="entry name" value="SH2"/>
</dbReference>
<evidence type="ECO:0000259" key="7">
    <source>
        <dbReference type="PROSITE" id="PS50002"/>
    </source>
</evidence>
<feature type="compositionally biased region" description="Basic and acidic residues" evidence="5">
    <location>
        <begin position="886"/>
        <end position="897"/>
    </location>
</feature>
<dbReference type="PROSITE" id="PS50002">
    <property type="entry name" value="SH3"/>
    <property type="match status" value="2"/>
</dbReference>
<dbReference type="InterPro" id="IPR051184">
    <property type="entry name" value="Tyrosine-phos_adapter"/>
</dbReference>
<feature type="domain" description="SH2" evidence="6">
    <location>
        <begin position="1114"/>
        <end position="1213"/>
    </location>
</feature>
<evidence type="ECO:0000313" key="9">
    <source>
        <dbReference type="WBParaSite" id="maker-uti_cns_0010267-snap-gene-0.3-mRNA-1"/>
    </source>
</evidence>
<evidence type="ECO:0000256" key="2">
    <source>
        <dbReference type="ARBA" id="ARBA00022999"/>
    </source>
</evidence>
<organism evidence="8 9">
    <name type="scientific">Macrostomum lignano</name>
    <dbReference type="NCBI Taxonomy" id="282301"/>
    <lineage>
        <taxon>Eukaryota</taxon>
        <taxon>Metazoa</taxon>
        <taxon>Spiralia</taxon>
        <taxon>Lophotrochozoa</taxon>
        <taxon>Platyhelminthes</taxon>
        <taxon>Rhabditophora</taxon>
        <taxon>Macrostomorpha</taxon>
        <taxon>Macrostomida</taxon>
        <taxon>Macrostomidae</taxon>
        <taxon>Macrostomum</taxon>
    </lineage>
</organism>
<dbReference type="AlphaFoldDB" id="A0A1I8I5U9"/>
<dbReference type="Proteomes" id="UP000095280">
    <property type="component" value="Unplaced"/>
</dbReference>
<protein>
    <submittedName>
        <fullName evidence="9">SH3 domain-containing protein</fullName>
    </submittedName>
</protein>
<feature type="domain" description="SH3" evidence="7">
    <location>
        <begin position="1017"/>
        <end position="1081"/>
    </location>
</feature>